<feature type="domain" description="Multidrug resistance protein MdtA-like C-terminal permuted SH3" evidence="4">
    <location>
        <begin position="322"/>
        <end position="376"/>
    </location>
</feature>
<dbReference type="EMBL" id="JBHUHX010000016">
    <property type="protein sequence ID" value="MFD2111726.1"/>
    <property type="molecule type" value="Genomic_DNA"/>
</dbReference>
<evidence type="ECO:0000259" key="4">
    <source>
        <dbReference type="Pfam" id="PF25967"/>
    </source>
</evidence>
<name>A0ABW4Y6C4_9GAMM</name>
<protein>
    <submittedName>
        <fullName evidence="5">Efflux RND transporter periplasmic adaptor subunit</fullName>
    </submittedName>
</protein>
<proteinExistence type="inferred from homology"/>
<evidence type="ECO:0000313" key="5">
    <source>
        <dbReference type="EMBL" id="MFD2111726.1"/>
    </source>
</evidence>
<keyword evidence="2" id="KW-0175">Coiled coil</keyword>
<organism evidence="5 6">
    <name type="scientific">Thiorhodococcus fuscus</name>
    <dbReference type="NCBI Taxonomy" id="527200"/>
    <lineage>
        <taxon>Bacteria</taxon>
        <taxon>Pseudomonadati</taxon>
        <taxon>Pseudomonadota</taxon>
        <taxon>Gammaproteobacteria</taxon>
        <taxon>Chromatiales</taxon>
        <taxon>Chromatiaceae</taxon>
        <taxon>Thiorhodococcus</taxon>
    </lineage>
</organism>
<evidence type="ECO:0000256" key="2">
    <source>
        <dbReference type="SAM" id="Coils"/>
    </source>
</evidence>
<dbReference type="InterPro" id="IPR058792">
    <property type="entry name" value="Beta-barrel_RND_2"/>
</dbReference>
<dbReference type="InterPro" id="IPR058627">
    <property type="entry name" value="MdtA-like_C"/>
</dbReference>
<dbReference type="PANTHER" id="PTHR30469">
    <property type="entry name" value="MULTIDRUG RESISTANCE PROTEIN MDTA"/>
    <property type="match status" value="1"/>
</dbReference>
<comment type="caution">
    <text evidence="5">The sequence shown here is derived from an EMBL/GenBank/DDBJ whole genome shotgun (WGS) entry which is preliminary data.</text>
</comment>
<gene>
    <name evidence="5" type="ORF">ACFSJC_07730</name>
</gene>
<evidence type="ECO:0000256" key="1">
    <source>
        <dbReference type="ARBA" id="ARBA00009477"/>
    </source>
</evidence>
<dbReference type="NCBIfam" id="TIGR01730">
    <property type="entry name" value="RND_mfp"/>
    <property type="match status" value="1"/>
</dbReference>
<dbReference type="PANTHER" id="PTHR30469:SF15">
    <property type="entry name" value="HLYD FAMILY OF SECRETION PROTEINS"/>
    <property type="match status" value="1"/>
</dbReference>
<feature type="domain" description="CusB-like beta-barrel" evidence="3">
    <location>
        <begin position="240"/>
        <end position="308"/>
    </location>
</feature>
<dbReference type="Pfam" id="PF25967">
    <property type="entry name" value="RND-MFP_C"/>
    <property type="match status" value="1"/>
</dbReference>
<reference evidence="6" key="1">
    <citation type="journal article" date="2019" name="Int. J. Syst. Evol. Microbiol.">
        <title>The Global Catalogue of Microorganisms (GCM) 10K type strain sequencing project: providing services to taxonomists for standard genome sequencing and annotation.</title>
        <authorList>
            <consortium name="The Broad Institute Genomics Platform"/>
            <consortium name="The Broad Institute Genome Sequencing Center for Infectious Disease"/>
            <person name="Wu L."/>
            <person name="Ma J."/>
        </authorList>
    </citation>
    <scope>NUCLEOTIDE SEQUENCE [LARGE SCALE GENOMIC DNA]</scope>
    <source>
        <strain evidence="6">KACC 12597</strain>
    </source>
</reference>
<feature type="coiled-coil region" evidence="2">
    <location>
        <begin position="178"/>
        <end position="205"/>
    </location>
</feature>
<keyword evidence="6" id="KW-1185">Reference proteome</keyword>
<dbReference type="SUPFAM" id="SSF111369">
    <property type="entry name" value="HlyD-like secretion proteins"/>
    <property type="match status" value="1"/>
</dbReference>
<dbReference type="Gene3D" id="2.40.420.20">
    <property type="match status" value="1"/>
</dbReference>
<sequence>MHHPLLKPTLALVVGGSLLTGVLFAEEPVITADDPRPIAEQTPPSAPQWVRVERRNLGGNATVGGTIVPLEEITFTAQMPGGVDLIAGNEGDFFKKGAVLAALDPAGLRAQRQAAIAAIANAQAAYRNAEVQFQREREDPTPRQGNMMSQMMPMPFFGGDRETGVARSATLHQYGTQIEQAQGALVAAQAQLREIDAKLADTKSTAPFDGYITHKHVNAGDTVQPGQPLLSFANMNQLQLQADVPTRLSAPLQPGFITRVKLDDPKQTVVAARVAQVFPMADPTRHTVRVKLDLQEGAPAKAGMYAELLIPQPDSARDSAPVIPTTALIYRGGLPMVYVLDANDQPRLHLLRLGEQYGDTVTVLTGLKGGERLLLDPAKIQQD</sequence>
<dbReference type="Gene3D" id="1.10.287.470">
    <property type="entry name" value="Helix hairpin bin"/>
    <property type="match status" value="1"/>
</dbReference>
<evidence type="ECO:0000259" key="3">
    <source>
        <dbReference type="Pfam" id="PF25954"/>
    </source>
</evidence>
<dbReference type="Proteomes" id="UP001597337">
    <property type="component" value="Unassembled WGS sequence"/>
</dbReference>
<evidence type="ECO:0000313" key="6">
    <source>
        <dbReference type="Proteomes" id="UP001597337"/>
    </source>
</evidence>
<dbReference type="Gene3D" id="2.40.30.170">
    <property type="match status" value="1"/>
</dbReference>
<comment type="similarity">
    <text evidence="1">Belongs to the membrane fusion protein (MFP) (TC 8.A.1) family.</text>
</comment>
<feature type="coiled-coil region" evidence="2">
    <location>
        <begin position="112"/>
        <end position="139"/>
    </location>
</feature>
<dbReference type="RefSeq" id="WP_386025408.1">
    <property type="nucleotide sequence ID" value="NZ_JBHUHX010000016.1"/>
</dbReference>
<dbReference type="Gene3D" id="2.40.50.100">
    <property type="match status" value="1"/>
</dbReference>
<dbReference type="Pfam" id="PF25954">
    <property type="entry name" value="Beta-barrel_RND_2"/>
    <property type="match status" value="1"/>
</dbReference>
<dbReference type="InterPro" id="IPR006143">
    <property type="entry name" value="RND_pump_MFP"/>
</dbReference>
<accession>A0ABW4Y6C4</accession>